<dbReference type="PANTHER" id="PTHR44757:SF2">
    <property type="entry name" value="BIOFILM ARCHITECTURE MAINTENANCE PROTEIN MBAA"/>
    <property type="match status" value="1"/>
</dbReference>
<dbReference type="InterPro" id="IPR001610">
    <property type="entry name" value="PAC"/>
</dbReference>
<organism evidence="6 7">
    <name type="scientific">Desulfuromonas acetoxidans (strain DSM 684 / 11070)</name>
    <dbReference type="NCBI Taxonomy" id="281689"/>
    <lineage>
        <taxon>Bacteria</taxon>
        <taxon>Pseudomonadati</taxon>
        <taxon>Thermodesulfobacteriota</taxon>
        <taxon>Desulfuromonadia</taxon>
        <taxon>Desulfuromonadales</taxon>
        <taxon>Desulfuromonadaceae</taxon>
        <taxon>Desulfuromonas</taxon>
    </lineage>
</organism>
<evidence type="ECO:0000259" key="3">
    <source>
        <dbReference type="PROSITE" id="PS50113"/>
    </source>
</evidence>
<reference evidence="6" key="2">
    <citation type="submission" date="2006-05" db="EMBL/GenBank/DDBJ databases">
        <title>Sequencing of the draft genome and assembly of Desulfuromonas acetoxidans DSM 684.</title>
        <authorList>
            <consortium name="US DOE Joint Genome Institute (JGI-PGF)"/>
            <person name="Copeland A."/>
            <person name="Lucas S."/>
            <person name="Lapidus A."/>
            <person name="Barry K."/>
            <person name="Detter J.C."/>
            <person name="Glavina del Rio T."/>
            <person name="Hammon N."/>
            <person name="Israni S."/>
            <person name="Dalin E."/>
            <person name="Tice H."/>
            <person name="Bruce D."/>
            <person name="Pitluck S."/>
            <person name="Richardson P."/>
        </authorList>
    </citation>
    <scope>NUCLEOTIDE SEQUENCE [LARGE SCALE GENOMIC DNA]</scope>
    <source>
        <strain evidence="6">DSM 684</strain>
    </source>
</reference>
<dbReference type="InterPro" id="IPR013656">
    <property type="entry name" value="PAS_4"/>
</dbReference>
<dbReference type="AlphaFoldDB" id="Q1K3I2"/>
<feature type="transmembrane region" description="Helical" evidence="1">
    <location>
        <begin position="33"/>
        <end position="51"/>
    </location>
</feature>
<keyword evidence="1" id="KW-0812">Transmembrane</keyword>
<feature type="transmembrane region" description="Helical" evidence="1">
    <location>
        <begin position="63"/>
        <end position="81"/>
    </location>
</feature>
<proteinExistence type="predicted"/>
<evidence type="ECO:0000259" key="4">
    <source>
        <dbReference type="PROSITE" id="PS50883"/>
    </source>
</evidence>
<dbReference type="PROSITE" id="PS50113">
    <property type="entry name" value="PAC"/>
    <property type="match status" value="1"/>
</dbReference>
<protein>
    <submittedName>
        <fullName evidence="6">Diguanylate cyclase/phosphodiesterase with PAS/PAC sensor(S)</fullName>
    </submittedName>
</protein>
<feature type="domain" description="PAS" evidence="2">
    <location>
        <begin position="96"/>
        <end position="169"/>
    </location>
</feature>
<dbReference type="SMART" id="SM00052">
    <property type="entry name" value="EAL"/>
    <property type="match status" value="1"/>
</dbReference>
<dbReference type="InterPro" id="IPR000014">
    <property type="entry name" value="PAS"/>
</dbReference>
<keyword evidence="1" id="KW-1133">Transmembrane helix</keyword>
<dbReference type="NCBIfam" id="TIGR00229">
    <property type="entry name" value="sensory_box"/>
    <property type="match status" value="1"/>
</dbReference>
<dbReference type="Gene3D" id="3.30.70.270">
    <property type="match status" value="1"/>
</dbReference>
<dbReference type="SMART" id="SM00086">
    <property type="entry name" value="PAC"/>
    <property type="match status" value="2"/>
</dbReference>
<dbReference type="InterPro" id="IPR000160">
    <property type="entry name" value="GGDEF_dom"/>
</dbReference>
<gene>
    <name evidence="6" type="ORF">Dace_2858</name>
</gene>
<dbReference type="Proteomes" id="UP000005695">
    <property type="component" value="Unassembled WGS sequence"/>
</dbReference>
<feature type="transmembrane region" description="Helical" evidence="1">
    <location>
        <begin position="6"/>
        <end position="26"/>
    </location>
</feature>
<name>Q1K3I2_DESA6</name>
<accession>Q1K3I2</accession>
<dbReference type="CDD" id="cd01948">
    <property type="entry name" value="EAL"/>
    <property type="match status" value="1"/>
</dbReference>
<dbReference type="PROSITE" id="PS50883">
    <property type="entry name" value="EAL"/>
    <property type="match status" value="1"/>
</dbReference>
<dbReference type="InterPro" id="IPR029787">
    <property type="entry name" value="Nucleotide_cyclase"/>
</dbReference>
<dbReference type="FunFam" id="3.20.20.450:FF:000001">
    <property type="entry name" value="Cyclic di-GMP phosphodiesterase yahA"/>
    <property type="match status" value="1"/>
</dbReference>
<feature type="domain" description="PAC" evidence="3">
    <location>
        <begin position="295"/>
        <end position="351"/>
    </location>
</feature>
<dbReference type="InterPro" id="IPR001633">
    <property type="entry name" value="EAL_dom"/>
</dbReference>
<dbReference type="Gene3D" id="3.20.20.450">
    <property type="entry name" value="EAL domain"/>
    <property type="match status" value="1"/>
</dbReference>
<dbReference type="InterPro" id="IPR035965">
    <property type="entry name" value="PAS-like_dom_sf"/>
</dbReference>
<sequence length="791" mass="89414">MFMGTTIVLLTSFLLILCSLLLWIMAQQAKEKNGLRVLSIAILLTALGLGLQQQLHLSENTTSLARFLLVILFCAGVIKIYHSRRSTQRNANHDSRPEQFYAFFQHGGAGMYSYDTAGRILNANPAFCSMIGYSEHELKSMTILDVTPPQVRDETLNRLARFRDKLNEPCNFEKTYLCKDGSTLIGHFTGKWIVSDNDSIYAVALVQDITEHKNADQAVLKEREFLQTVIDGIADPIMAISTDYHVILANRAARESHPEHALQPGPTLCYQLSHGSDTPCSDTNQKCPLCQVLKTGKEAREIHEHLRAGHEKRTYEIKASPLYNEDHSIRGIIETSRDLTDILNSEAELNEKTQHLQFVTTHDQLTHLPNKELFFDRLERATFKTHRSPFFTALLFIDLDRFKHINDSLGHEIGDQLLQEVAKRLSTSIRKTDTLARMGGDEFLIIIEDIKELSHVSTVAKNFIDTILPSFTIDGHELFITPSMGISIAPTDTQHPKELLAFAEIAMYQAKGLGGNKCQFYTAEMNSRAKTRIELESYLRKAVNQDQFVLYYQPQFDIQSGELVGCEALLRWQHPQMGMISPNDFIPLAEETGVIIEIGEWVLQEACLQNKKWQDAGHSPIRVAVNISPRQFREPGFLEMIERVVQTTGIKPEWLELEITESLLMDDIDSAINILKQLKAKGIHLAIDDFGTGYSSLSYLKRFPLSRLKIDRSFVRDITTDDNDASITKAVIALAHSMNLKVVAEGIETQEQLLFLKEKGCEVGQGYLYSPPVAKEPFDHFFTDGSPDNRE</sequence>
<dbReference type="SMART" id="SM00267">
    <property type="entry name" value="GGDEF"/>
    <property type="match status" value="1"/>
</dbReference>
<evidence type="ECO:0000259" key="2">
    <source>
        <dbReference type="PROSITE" id="PS50112"/>
    </source>
</evidence>
<dbReference type="InterPro" id="IPR000700">
    <property type="entry name" value="PAS-assoc_C"/>
</dbReference>
<dbReference type="Pfam" id="PF00563">
    <property type="entry name" value="EAL"/>
    <property type="match status" value="1"/>
</dbReference>
<feature type="domain" description="GGDEF" evidence="5">
    <location>
        <begin position="390"/>
        <end position="523"/>
    </location>
</feature>
<dbReference type="InterPro" id="IPR035919">
    <property type="entry name" value="EAL_sf"/>
</dbReference>
<keyword evidence="7" id="KW-1185">Reference proteome</keyword>
<evidence type="ECO:0000313" key="7">
    <source>
        <dbReference type="Proteomes" id="UP000005695"/>
    </source>
</evidence>
<dbReference type="InterPro" id="IPR052155">
    <property type="entry name" value="Biofilm_reg_signaling"/>
</dbReference>
<dbReference type="EMBL" id="AAEW02000002">
    <property type="protein sequence ID" value="EAT16992.1"/>
    <property type="molecule type" value="Genomic_DNA"/>
</dbReference>
<dbReference type="PROSITE" id="PS50887">
    <property type="entry name" value="GGDEF"/>
    <property type="match status" value="1"/>
</dbReference>
<dbReference type="NCBIfam" id="TIGR00254">
    <property type="entry name" value="GGDEF"/>
    <property type="match status" value="1"/>
</dbReference>
<dbReference type="InterPro" id="IPR043128">
    <property type="entry name" value="Rev_trsase/Diguanyl_cyclase"/>
</dbReference>
<evidence type="ECO:0000259" key="5">
    <source>
        <dbReference type="PROSITE" id="PS50887"/>
    </source>
</evidence>
<dbReference type="Pfam" id="PF00990">
    <property type="entry name" value="GGDEF"/>
    <property type="match status" value="1"/>
</dbReference>
<dbReference type="Pfam" id="PF13426">
    <property type="entry name" value="PAS_9"/>
    <property type="match status" value="1"/>
</dbReference>
<evidence type="ECO:0000256" key="1">
    <source>
        <dbReference type="SAM" id="Phobius"/>
    </source>
</evidence>
<feature type="domain" description="EAL" evidence="4">
    <location>
        <begin position="532"/>
        <end position="786"/>
    </location>
</feature>
<dbReference type="CDD" id="cd00130">
    <property type="entry name" value="PAS"/>
    <property type="match status" value="1"/>
</dbReference>
<comment type="caution">
    <text evidence="6">The sequence shown here is derived from an EMBL/GenBank/DDBJ whole genome shotgun (WGS) entry which is preliminary data.</text>
</comment>
<reference evidence="6" key="1">
    <citation type="submission" date="2006-05" db="EMBL/GenBank/DDBJ databases">
        <title>Annotation of the draft genome assembly of Desulfuromonas acetoxidans DSM 684.</title>
        <authorList>
            <consortium name="US DOE Joint Genome Institute (JGI-ORNL)"/>
            <person name="Larimer F."/>
            <person name="Land M."/>
            <person name="Hauser L."/>
        </authorList>
    </citation>
    <scope>NUCLEOTIDE SEQUENCE [LARGE SCALE GENOMIC DNA]</scope>
    <source>
        <strain evidence="6">DSM 684</strain>
    </source>
</reference>
<dbReference type="PANTHER" id="PTHR44757">
    <property type="entry name" value="DIGUANYLATE CYCLASE DGCP"/>
    <property type="match status" value="1"/>
</dbReference>
<dbReference type="PROSITE" id="PS50112">
    <property type="entry name" value="PAS"/>
    <property type="match status" value="1"/>
</dbReference>
<dbReference type="Gene3D" id="3.30.450.20">
    <property type="entry name" value="PAS domain"/>
    <property type="match status" value="2"/>
</dbReference>
<keyword evidence="1" id="KW-0472">Membrane</keyword>
<dbReference type="SUPFAM" id="SSF55073">
    <property type="entry name" value="Nucleotide cyclase"/>
    <property type="match status" value="1"/>
</dbReference>
<dbReference type="SMART" id="SM00091">
    <property type="entry name" value="PAS"/>
    <property type="match status" value="2"/>
</dbReference>
<dbReference type="CDD" id="cd01949">
    <property type="entry name" value="GGDEF"/>
    <property type="match status" value="1"/>
</dbReference>
<evidence type="ECO:0000313" key="6">
    <source>
        <dbReference type="EMBL" id="EAT16992.1"/>
    </source>
</evidence>
<dbReference type="SUPFAM" id="SSF55785">
    <property type="entry name" value="PYP-like sensor domain (PAS domain)"/>
    <property type="match status" value="2"/>
</dbReference>
<dbReference type="Pfam" id="PF08448">
    <property type="entry name" value="PAS_4"/>
    <property type="match status" value="1"/>
</dbReference>
<dbReference type="SUPFAM" id="SSF141868">
    <property type="entry name" value="EAL domain-like"/>
    <property type="match status" value="1"/>
</dbReference>